<dbReference type="Proteomes" id="UP001612915">
    <property type="component" value="Unassembled WGS sequence"/>
</dbReference>
<protein>
    <recommendedName>
        <fullName evidence="3">DivIVA domain-containing protein</fullName>
    </recommendedName>
</protein>
<sequence>MTPLPEFMLVMRGYDRDEVAALVALVDAAQDSPDPLVRSQAARALDEAAFTIRFRGYDRAAVQSYLAEARHHLQP</sequence>
<comment type="caution">
    <text evidence="1">The sequence shown here is derived from an EMBL/GenBank/DDBJ whole genome shotgun (WGS) entry which is preliminary data.</text>
</comment>
<keyword evidence="2" id="KW-1185">Reference proteome</keyword>
<proteinExistence type="predicted"/>
<accession>A0ABW8ANF8</accession>
<evidence type="ECO:0000313" key="1">
    <source>
        <dbReference type="EMBL" id="MFI7587643.1"/>
    </source>
</evidence>
<evidence type="ECO:0000313" key="2">
    <source>
        <dbReference type="Proteomes" id="UP001612915"/>
    </source>
</evidence>
<dbReference type="EMBL" id="JBITLV010000003">
    <property type="protein sequence ID" value="MFI7587643.1"/>
    <property type="molecule type" value="Genomic_DNA"/>
</dbReference>
<evidence type="ECO:0008006" key="3">
    <source>
        <dbReference type="Google" id="ProtNLM"/>
    </source>
</evidence>
<organism evidence="1 2">
    <name type="scientific">Spongisporangium articulatum</name>
    <dbReference type="NCBI Taxonomy" id="3362603"/>
    <lineage>
        <taxon>Bacteria</taxon>
        <taxon>Bacillati</taxon>
        <taxon>Actinomycetota</taxon>
        <taxon>Actinomycetes</taxon>
        <taxon>Kineosporiales</taxon>
        <taxon>Kineosporiaceae</taxon>
        <taxon>Spongisporangium</taxon>
    </lineage>
</organism>
<reference evidence="1 2" key="1">
    <citation type="submission" date="2024-10" db="EMBL/GenBank/DDBJ databases">
        <title>The Natural Products Discovery Center: Release of the First 8490 Sequenced Strains for Exploring Actinobacteria Biosynthetic Diversity.</title>
        <authorList>
            <person name="Kalkreuter E."/>
            <person name="Kautsar S.A."/>
            <person name="Yang D."/>
            <person name="Bader C.D."/>
            <person name="Teijaro C.N."/>
            <person name="Fluegel L."/>
            <person name="Davis C.M."/>
            <person name="Simpson J.R."/>
            <person name="Lauterbach L."/>
            <person name="Steele A.D."/>
            <person name="Gui C."/>
            <person name="Meng S."/>
            <person name="Li G."/>
            <person name="Viehrig K."/>
            <person name="Ye F."/>
            <person name="Su P."/>
            <person name="Kiefer A.F."/>
            <person name="Nichols A."/>
            <person name="Cepeda A.J."/>
            <person name="Yan W."/>
            <person name="Fan B."/>
            <person name="Jiang Y."/>
            <person name="Adhikari A."/>
            <person name="Zheng C.-J."/>
            <person name="Schuster L."/>
            <person name="Cowan T.M."/>
            <person name="Smanski M.J."/>
            <person name="Chevrette M.G."/>
            <person name="De Carvalho L.P.S."/>
            <person name="Shen B."/>
        </authorList>
    </citation>
    <scope>NUCLEOTIDE SEQUENCE [LARGE SCALE GENOMIC DNA]</scope>
    <source>
        <strain evidence="1 2">NPDC049639</strain>
    </source>
</reference>
<name>A0ABW8ANF8_9ACTN</name>
<gene>
    <name evidence="1" type="ORF">ACIB24_11265</name>
</gene>
<dbReference type="RefSeq" id="WP_398279714.1">
    <property type="nucleotide sequence ID" value="NZ_JBITLV010000003.1"/>
</dbReference>